<dbReference type="GO" id="GO:0006123">
    <property type="term" value="P:mitochondrial electron transport, cytochrome c to oxygen"/>
    <property type="evidence" value="ECO:0007669"/>
    <property type="project" value="InterPro"/>
</dbReference>
<reference evidence="15" key="2">
    <citation type="submission" date="2025-04" db="UniProtKB">
        <authorList>
            <consortium name="RefSeq"/>
        </authorList>
    </citation>
    <scope>IDENTIFICATION</scope>
    <source>
        <strain evidence="15">DH4</strain>
        <tissue evidence="15">Whole body</tissue>
    </source>
</reference>
<evidence type="ECO:0000256" key="5">
    <source>
        <dbReference type="ARBA" id="ARBA00022692"/>
    </source>
</evidence>
<accession>A0A8U0WSE2</accession>
<dbReference type="GO" id="GO:0005743">
    <property type="term" value="C:mitochondrial inner membrane"/>
    <property type="evidence" value="ECO:0007669"/>
    <property type="project" value="UniProtKB-SubCell"/>
</dbReference>
<comment type="subcellular location">
    <subcellularLocation>
        <location evidence="1">Mitochondrion inner membrane</location>
        <topology evidence="1">Single-pass membrane protein</topology>
    </subcellularLocation>
</comment>
<evidence type="ECO:0000256" key="1">
    <source>
        <dbReference type="ARBA" id="ARBA00004434"/>
    </source>
</evidence>
<dbReference type="PANTHER" id="PTHR13313">
    <property type="entry name" value="CYTOCHROME C OXIDASE SUBUNIT VIIC"/>
    <property type="match status" value="1"/>
</dbReference>
<dbReference type="UniPathway" id="UPA00705"/>
<comment type="pathway">
    <text evidence="2">Energy metabolism; oxidative phosphorylation.</text>
</comment>
<name>A0A7M7FYU9_APIME</name>
<keyword evidence="10 12" id="KW-0472">Membrane</keyword>
<gene>
    <name evidence="15" type="primary">LOC726297</name>
</gene>
<reference evidence="13" key="1">
    <citation type="submission" date="2021-01" db="UniProtKB">
        <authorList>
            <consortium name="EnsemblMetazoa"/>
        </authorList>
    </citation>
    <scope>IDENTIFICATION</scope>
    <source>
        <strain evidence="13">DH4</strain>
    </source>
</reference>
<dbReference type="CDD" id="cd00929">
    <property type="entry name" value="Cyt_c_Oxidase_VIIc"/>
    <property type="match status" value="1"/>
</dbReference>
<proteinExistence type="inferred from homology"/>
<dbReference type="GeneID" id="726297"/>
<evidence type="ECO:0000256" key="7">
    <source>
        <dbReference type="ARBA" id="ARBA00022946"/>
    </source>
</evidence>
<protein>
    <recommendedName>
        <fullName evidence="4">Cytochrome c oxidase subunit 7C, mitochondrial</fullName>
    </recommendedName>
    <alternativeName>
        <fullName evidence="11">Cytochrome c oxidase polypeptide VIIc</fullName>
    </alternativeName>
</protein>
<evidence type="ECO:0000256" key="12">
    <source>
        <dbReference type="SAM" id="Phobius"/>
    </source>
</evidence>
<keyword evidence="6" id="KW-0999">Mitochondrion inner membrane</keyword>
<keyword evidence="9" id="KW-0496">Mitochondrion</keyword>
<keyword evidence="7" id="KW-0809">Transit peptide</keyword>
<evidence type="ECO:0000256" key="4">
    <source>
        <dbReference type="ARBA" id="ARBA00017004"/>
    </source>
</evidence>
<evidence type="ECO:0000313" key="13">
    <source>
        <dbReference type="EnsemblMetazoa" id="XP_001120568"/>
    </source>
</evidence>
<keyword evidence="5 12" id="KW-0812">Transmembrane</keyword>
<dbReference type="PANTHER" id="PTHR13313:SF0">
    <property type="entry name" value="CYTOCHROME C OXIDASE SUBUNIT 7C, MITOCHONDRIAL"/>
    <property type="match status" value="1"/>
</dbReference>
<accession>A0A7M7FYU9</accession>
<evidence type="ECO:0000256" key="8">
    <source>
        <dbReference type="ARBA" id="ARBA00022989"/>
    </source>
</evidence>
<dbReference type="AlphaFoldDB" id="A0A7M7FYU9"/>
<evidence type="ECO:0000256" key="2">
    <source>
        <dbReference type="ARBA" id="ARBA00004673"/>
    </source>
</evidence>
<evidence type="ECO:0000256" key="10">
    <source>
        <dbReference type="ARBA" id="ARBA00023136"/>
    </source>
</evidence>
<dbReference type="InterPro" id="IPR004202">
    <property type="entry name" value="COX7C/Cox8"/>
</dbReference>
<comment type="similarity">
    <text evidence="3">Belongs to the cytochrome c oxidase VIIc family.</text>
</comment>
<dbReference type="RefSeq" id="XP_001120568.1">
    <property type="nucleotide sequence ID" value="XM_001120568.5"/>
</dbReference>
<dbReference type="OrthoDB" id="9974841at2759"/>
<dbReference type="EnsemblMetazoa" id="XM_001120568">
    <property type="protein sequence ID" value="XP_001120568"/>
    <property type="gene ID" value="LOC726297"/>
</dbReference>
<dbReference type="KEGG" id="ame:726297"/>
<dbReference type="SUPFAM" id="SSF81427">
    <property type="entry name" value="Mitochondrial cytochrome c oxidase subunit VIIc (aka VIIIa)"/>
    <property type="match status" value="1"/>
</dbReference>
<keyword evidence="14" id="KW-1185">Reference proteome</keyword>
<evidence type="ECO:0000313" key="15">
    <source>
        <dbReference type="RefSeq" id="XP_001120568.1"/>
    </source>
</evidence>
<accession>A0A8B6XDK1</accession>
<dbReference type="FunFam" id="4.10.49.10:FF:000001">
    <property type="entry name" value="Cytochrome c oxidase subunit 7C"/>
    <property type="match status" value="1"/>
</dbReference>
<evidence type="ECO:0000256" key="9">
    <source>
        <dbReference type="ARBA" id="ARBA00023128"/>
    </source>
</evidence>
<dbReference type="Pfam" id="PF02935">
    <property type="entry name" value="COX7C"/>
    <property type="match status" value="1"/>
</dbReference>
<dbReference type="CTD" id="1350"/>
<feature type="transmembrane region" description="Helical" evidence="12">
    <location>
        <begin position="44"/>
        <end position="65"/>
    </location>
</feature>
<dbReference type="GO" id="GO:0045277">
    <property type="term" value="C:respiratory chain complex IV"/>
    <property type="evidence" value="ECO:0007669"/>
    <property type="project" value="InterPro"/>
</dbReference>
<dbReference type="InterPro" id="IPR036636">
    <property type="entry name" value="COX7C/Cox8_sf"/>
</dbReference>
<evidence type="ECO:0000256" key="11">
    <source>
        <dbReference type="ARBA" id="ARBA00031140"/>
    </source>
</evidence>
<keyword evidence="8 12" id="KW-1133">Transmembrane helix</keyword>
<dbReference type="Gene3D" id="4.10.49.10">
    <property type="entry name" value="Cytochrome c oxidase subunit VIIc"/>
    <property type="match status" value="1"/>
</dbReference>
<organism evidence="14 15">
    <name type="scientific">Apis mellifera</name>
    <name type="common">Honeybee</name>
    <dbReference type="NCBI Taxonomy" id="7460"/>
    <lineage>
        <taxon>Eukaryota</taxon>
        <taxon>Metazoa</taxon>
        <taxon>Ecdysozoa</taxon>
        <taxon>Arthropoda</taxon>
        <taxon>Hexapoda</taxon>
        <taxon>Insecta</taxon>
        <taxon>Pterygota</taxon>
        <taxon>Neoptera</taxon>
        <taxon>Endopterygota</taxon>
        <taxon>Hymenoptera</taxon>
        <taxon>Apocrita</taxon>
        <taxon>Aculeata</taxon>
        <taxon>Apoidea</taxon>
        <taxon>Anthophila</taxon>
        <taxon>Apidae</taxon>
        <taxon>Apis</taxon>
    </lineage>
</organism>
<evidence type="ECO:0000256" key="3">
    <source>
        <dbReference type="ARBA" id="ARBA00010514"/>
    </source>
</evidence>
<dbReference type="Proteomes" id="UP000005203">
    <property type="component" value="Linkage group LG8"/>
</dbReference>
<sequence>MSAIRTVLRNFTRSFKTTTVRKSEDHGPEGYPGANLPINIQNRYVLTATFILFFGSGLSLPFLVLRYHLLK</sequence>
<evidence type="ECO:0000256" key="6">
    <source>
        <dbReference type="ARBA" id="ARBA00022792"/>
    </source>
</evidence>
<evidence type="ECO:0000313" key="14">
    <source>
        <dbReference type="Proteomes" id="UP000005203"/>
    </source>
</evidence>